<dbReference type="Pfam" id="PF13403">
    <property type="entry name" value="Hint_2"/>
    <property type="match status" value="1"/>
</dbReference>
<evidence type="ECO:0000313" key="4">
    <source>
        <dbReference type="Proteomes" id="UP000198885"/>
    </source>
</evidence>
<proteinExistence type="predicted"/>
<feature type="region of interest" description="Disordered" evidence="1">
    <location>
        <begin position="1"/>
        <end position="42"/>
    </location>
</feature>
<feature type="domain" description="Hedgehog/Intein (Hint)" evidence="2">
    <location>
        <begin position="75"/>
        <end position="213"/>
    </location>
</feature>
<dbReference type="RefSeq" id="WP_177190380.1">
    <property type="nucleotide sequence ID" value="NZ_FOGU01000002.1"/>
</dbReference>
<reference evidence="3 4" key="1">
    <citation type="submission" date="2016-10" db="EMBL/GenBank/DDBJ databases">
        <authorList>
            <person name="de Groot N.N."/>
        </authorList>
    </citation>
    <scope>NUCLEOTIDE SEQUENCE [LARGE SCALE GENOMIC DNA]</scope>
    <source>
        <strain evidence="3 4">DSM 23042</strain>
    </source>
</reference>
<sequence>MSDASQGSTDHAAARQRPWTVRRMTGQPMRSRPEPEPTGPTRRFDVTCLDASGAPMSFAKMGPAVPDFENAFSALARGTLIQTTDGPVAIEDLEPGVQLETDRGAAELVWIGAITLLPRGPLKLYRVPADSFGLGRPMPDLMLGPSARLVRRSAALRQSVGGDQALLPVAPLADGMNLVEITPLSPVRVFHLACRRHRLLTANGVEVESFHPGALSTHHLGPGMSELFLSFFPYLTRLSEFGPLAMPQVEASDEDAINAA</sequence>
<dbReference type="STRING" id="641238.SAMN04490244_102320"/>
<dbReference type="InterPro" id="IPR028992">
    <property type="entry name" value="Hedgehog/Intein_dom"/>
</dbReference>
<organism evidence="3 4">
    <name type="scientific">Tranquillimonas rosea</name>
    <dbReference type="NCBI Taxonomy" id="641238"/>
    <lineage>
        <taxon>Bacteria</taxon>
        <taxon>Pseudomonadati</taxon>
        <taxon>Pseudomonadota</taxon>
        <taxon>Alphaproteobacteria</taxon>
        <taxon>Rhodobacterales</taxon>
        <taxon>Roseobacteraceae</taxon>
        <taxon>Tranquillimonas</taxon>
    </lineage>
</organism>
<dbReference type="EMBL" id="FOGU01000002">
    <property type="protein sequence ID" value="SER73031.1"/>
    <property type="molecule type" value="Genomic_DNA"/>
</dbReference>
<gene>
    <name evidence="3" type="ORF">SAMN04490244_102320</name>
</gene>
<evidence type="ECO:0000313" key="3">
    <source>
        <dbReference type="EMBL" id="SER73031.1"/>
    </source>
</evidence>
<accession>A0A1H9RJL3</accession>
<dbReference type="Proteomes" id="UP000198885">
    <property type="component" value="Unassembled WGS sequence"/>
</dbReference>
<keyword evidence="4" id="KW-1185">Reference proteome</keyword>
<name>A0A1H9RJL3_9RHOB</name>
<dbReference type="AlphaFoldDB" id="A0A1H9RJL3"/>
<evidence type="ECO:0000256" key="1">
    <source>
        <dbReference type="SAM" id="MobiDB-lite"/>
    </source>
</evidence>
<protein>
    <submittedName>
        <fullName evidence="3">Hint domain-containing protein</fullName>
    </submittedName>
</protein>
<evidence type="ECO:0000259" key="2">
    <source>
        <dbReference type="Pfam" id="PF13403"/>
    </source>
</evidence>